<proteinExistence type="predicted"/>
<dbReference type="Proteomes" id="UP001208649">
    <property type="component" value="Unassembled WGS sequence"/>
</dbReference>
<sequence>MKKLLLFFVLITSQLYFSQSDCVTAIPVCGNSSFSYTPTGSGSVDEDLQGCLSSDENYSVWYSFTIATSGTLTFTIDPAVFADDYDFGVYGPNLTCGTLGAPIRCNFSPADGPTGLSLTATDPNGAGTQWSSYMDVVAGQTYYLVIDNYLSTSNGFSLNWGGTATLTSAFNNPALTPNPFITPGTPSATVGAPNEILKCALPMQFDFTTLSAGIINGNTNFTVTYHDTENNAITGASPLTTALINGTTVYYYRLKYTDPADPNNPINGCFQLGIFKFKQGNIVASDATITACNTNGFGTGTFNLTTANVFGDPTAIKKYFQTLNDLNAGLNEITNPTAFVSAAPKTVFVKVTSLEGCTDIAEITLQFLPALPVTNATVLTCNNNITGSGVFDLTSANVYTGTNITKKYYLTFADLTAGTNEIPNPATFTSGVPKKVFVKVINSAGCTGNGELTLQFYPTVIVNSATIESCYIPANITTAVFDLTAVNVTSQTGVTKKYYTTLANATADTNAIPNPSLYITTNSEVFIKVFNSDGCFSIAKVTLKVLPPVKSTVLKDKTICIEDRTTLDAGPGFDGYEWSTGATTQTIQGVPVGTYTVTLRTGKCFTVQQVNVYASQQPVIASLDITNNTITVNATGGTAPYEYSLDGTTWQNSNVFTNLPRGENKIYLKDSFDCNPILVQVTVPNLVNAITPNGDNVNDELDYTSLAYKKDLVLTIYNRYGNKIYQSDKMRNYKWDGTSSGKKIVTGTYWYTITWGENDANNTQTKYSGWILVKNRE</sequence>
<dbReference type="NCBIfam" id="TIGR04131">
    <property type="entry name" value="Bac_Flav_CTERM"/>
    <property type="match status" value="1"/>
</dbReference>
<dbReference type="Pfam" id="PF13585">
    <property type="entry name" value="CHU_C"/>
    <property type="match status" value="1"/>
</dbReference>
<gene>
    <name evidence="2" type="ORF">NZ698_11385</name>
</gene>
<keyword evidence="3" id="KW-1185">Reference proteome</keyword>
<organism evidence="2 3">
    <name type="scientific">Chryseobacterium edaphi</name>
    <dbReference type="NCBI Taxonomy" id="2976532"/>
    <lineage>
        <taxon>Bacteria</taxon>
        <taxon>Pseudomonadati</taxon>
        <taxon>Bacteroidota</taxon>
        <taxon>Flavobacteriia</taxon>
        <taxon>Flavobacteriales</taxon>
        <taxon>Weeksellaceae</taxon>
        <taxon>Chryseobacterium group</taxon>
        <taxon>Chryseobacterium</taxon>
    </lineage>
</organism>
<protein>
    <submittedName>
        <fullName evidence="2">Gliding motility-associated C-terminal domain-containing protein</fullName>
    </submittedName>
</protein>
<dbReference type="EMBL" id="JAOTEM010000002">
    <property type="protein sequence ID" value="MCU7617802.1"/>
    <property type="molecule type" value="Genomic_DNA"/>
</dbReference>
<evidence type="ECO:0000256" key="1">
    <source>
        <dbReference type="SAM" id="SignalP"/>
    </source>
</evidence>
<dbReference type="InterPro" id="IPR026341">
    <property type="entry name" value="T9SS_type_B"/>
</dbReference>
<dbReference type="Gene3D" id="2.60.120.380">
    <property type="match status" value="1"/>
</dbReference>
<evidence type="ECO:0000313" key="3">
    <source>
        <dbReference type="Proteomes" id="UP001208649"/>
    </source>
</evidence>
<feature type="signal peptide" evidence="1">
    <location>
        <begin position="1"/>
        <end position="18"/>
    </location>
</feature>
<evidence type="ECO:0000313" key="2">
    <source>
        <dbReference type="EMBL" id="MCU7617802.1"/>
    </source>
</evidence>
<comment type="caution">
    <text evidence="2">The sequence shown here is derived from an EMBL/GenBank/DDBJ whole genome shotgun (WGS) entry which is preliminary data.</text>
</comment>
<reference evidence="3" key="1">
    <citation type="submission" date="2023-07" db="EMBL/GenBank/DDBJ databases">
        <title>Chryseobacterium sp. strain PBS4-4 Genome sequencing and assembly.</title>
        <authorList>
            <person name="Jung Y."/>
        </authorList>
    </citation>
    <scope>NUCLEOTIDE SEQUENCE [LARGE SCALE GENOMIC DNA]</scope>
    <source>
        <strain evidence="3">PBS4-4</strain>
    </source>
</reference>
<name>A0ABT2W6G5_9FLAO</name>
<dbReference type="RefSeq" id="WP_263003229.1">
    <property type="nucleotide sequence ID" value="NZ_JAOTEM010000002.1"/>
</dbReference>
<feature type="chain" id="PRO_5045681549" evidence="1">
    <location>
        <begin position="19"/>
        <end position="777"/>
    </location>
</feature>
<keyword evidence="1" id="KW-0732">Signal</keyword>
<accession>A0ABT2W6G5</accession>